<dbReference type="STRING" id="292564.Cyagr_2531"/>
<keyword evidence="4 10" id="KW-0547">Nucleotide-binding</keyword>
<evidence type="ECO:0000256" key="3">
    <source>
        <dbReference type="ARBA" id="ARBA00022723"/>
    </source>
</evidence>
<comment type="function">
    <text evidence="10">Catalyzes the ATP-dependent conversion of 7-carboxy-7-deazaguanine (CDG) to 7-cyano-7-deazaguanine (preQ(0)).</text>
</comment>
<keyword evidence="10" id="KW-0671">Queuosine biosynthesis</keyword>
<evidence type="ECO:0000256" key="8">
    <source>
        <dbReference type="ARBA" id="ARBA00039149"/>
    </source>
</evidence>
<keyword evidence="2 10" id="KW-0436">Ligase</keyword>
<gene>
    <name evidence="10" type="primary">queC</name>
    <name evidence="11" type="ordered locus">Cyagr_2531</name>
</gene>
<dbReference type="GO" id="GO:0005524">
    <property type="term" value="F:ATP binding"/>
    <property type="evidence" value="ECO:0007669"/>
    <property type="project" value="UniProtKB-UniRule"/>
</dbReference>
<feature type="binding site" evidence="10">
    <location>
        <position position="241"/>
    </location>
    <ligand>
        <name>Zn(2+)</name>
        <dbReference type="ChEBI" id="CHEBI:29105"/>
    </ligand>
</feature>
<evidence type="ECO:0000256" key="2">
    <source>
        <dbReference type="ARBA" id="ARBA00022598"/>
    </source>
</evidence>
<dbReference type="NCBIfam" id="TIGR00364">
    <property type="entry name" value="7-cyano-7-deazaguanine synthase QueC"/>
    <property type="match status" value="1"/>
</dbReference>
<proteinExistence type="inferred from homology"/>
<dbReference type="GO" id="GO:0008616">
    <property type="term" value="P:tRNA queuosine(34) biosynthetic process"/>
    <property type="evidence" value="ECO:0007669"/>
    <property type="project" value="UniProtKB-UniRule"/>
</dbReference>
<organism evidence="11 12">
    <name type="scientific">Cyanobium gracile (strain ATCC 27147 / PCC 6307)</name>
    <dbReference type="NCBI Taxonomy" id="292564"/>
    <lineage>
        <taxon>Bacteria</taxon>
        <taxon>Bacillati</taxon>
        <taxon>Cyanobacteriota</taxon>
        <taxon>Cyanophyceae</taxon>
        <taxon>Synechococcales</taxon>
        <taxon>Prochlorococcaceae</taxon>
        <taxon>Cyanobium</taxon>
    </lineage>
</organism>
<dbReference type="SUPFAM" id="SSF52402">
    <property type="entry name" value="Adenine nucleotide alpha hydrolases-like"/>
    <property type="match status" value="1"/>
</dbReference>
<dbReference type="EMBL" id="CP003495">
    <property type="protein sequence ID" value="AFY29635.1"/>
    <property type="molecule type" value="Genomic_DNA"/>
</dbReference>
<comment type="pathway">
    <text evidence="1 10">Purine metabolism; 7-cyano-7-deazaguanine biosynthesis.</text>
</comment>
<dbReference type="PANTHER" id="PTHR42914:SF1">
    <property type="entry name" value="7-CYANO-7-DEAZAGUANINE SYNTHASE"/>
    <property type="match status" value="1"/>
</dbReference>
<accession>K9P933</accession>
<evidence type="ECO:0000256" key="7">
    <source>
        <dbReference type="ARBA" id="ARBA00037993"/>
    </source>
</evidence>
<dbReference type="RefSeq" id="WP_015110073.1">
    <property type="nucleotide sequence ID" value="NC_019675.1"/>
</dbReference>
<dbReference type="eggNOG" id="COG0603">
    <property type="taxonomic scope" value="Bacteria"/>
</dbReference>
<evidence type="ECO:0000313" key="11">
    <source>
        <dbReference type="EMBL" id="AFY29635.1"/>
    </source>
</evidence>
<evidence type="ECO:0000313" key="12">
    <source>
        <dbReference type="Proteomes" id="UP000010388"/>
    </source>
</evidence>
<dbReference type="AlphaFoldDB" id="K9P933"/>
<feature type="binding site" evidence="10">
    <location>
        <position position="238"/>
    </location>
    <ligand>
        <name>Zn(2+)</name>
        <dbReference type="ChEBI" id="CHEBI:29105"/>
    </ligand>
</feature>
<dbReference type="Proteomes" id="UP000010388">
    <property type="component" value="Chromosome"/>
</dbReference>
<evidence type="ECO:0000256" key="9">
    <source>
        <dbReference type="ARBA" id="ARBA00047890"/>
    </source>
</evidence>
<dbReference type="KEGG" id="cgc:Cyagr_2531"/>
<reference evidence="12" key="1">
    <citation type="journal article" date="2013" name="Proc. Natl. Acad. Sci. U.S.A.">
        <title>Improving the coverage of the cyanobacterial phylum using diversity-driven genome sequencing.</title>
        <authorList>
            <person name="Shih P.M."/>
            <person name="Wu D."/>
            <person name="Latifi A."/>
            <person name="Axen S.D."/>
            <person name="Fewer D.P."/>
            <person name="Talla E."/>
            <person name="Calteau A."/>
            <person name="Cai F."/>
            <person name="Tandeau de Marsac N."/>
            <person name="Rippka R."/>
            <person name="Herdman M."/>
            <person name="Sivonen K."/>
            <person name="Coursin T."/>
            <person name="Laurent T."/>
            <person name="Goodwin L."/>
            <person name="Nolan M."/>
            <person name="Davenport K.W."/>
            <person name="Han C.S."/>
            <person name="Rubin E.M."/>
            <person name="Eisen J.A."/>
            <person name="Woyke T."/>
            <person name="Gugger M."/>
            <person name="Kerfeld C.A."/>
        </authorList>
    </citation>
    <scope>NUCLEOTIDE SEQUENCE [LARGE SCALE GENOMIC DNA]</scope>
    <source>
        <strain evidence="12">ATCC 27147 / PCC 6307</strain>
    </source>
</reference>
<sequence length="279" mass="28588">MASSVASDRSAPRDRFHNGWAVATARPITRSPATSSPFPPLAIALLSGGLDSATAAALAIEAGHRVIGLSFDYGQRHRRELDAAAAVAGALALEEHHVIAVNLAAWGGSALTDPAIPVPDGGVVEGVIPSTYVPGRNTVFIALGLSLAEARGATSLVLGVNAVDYSGYPDCRPDYLAAFQNLADLATKAGREGQGARLWAPLVAWDKATIVREALRLGVPIAATWSCYSGEDLPCGRCDSCRIRDAALVAAGRADLTSAAVRAGADLPAGAALRTGADC</sequence>
<dbReference type="InterPro" id="IPR018317">
    <property type="entry name" value="QueC"/>
</dbReference>
<protein>
    <recommendedName>
        <fullName evidence="8 10">7-cyano-7-deazaguanine synthase</fullName>
        <ecNumber evidence="8 10">6.3.4.20</ecNumber>
    </recommendedName>
    <alternativeName>
        <fullName evidence="10">7-cyano-7-carbaguanine synthase</fullName>
    </alternativeName>
    <alternativeName>
        <fullName evidence="10">PreQ(0) synthase</fullName>
    </alternativeName>
    <alternativeName>
        <fullName evidence="10">Queuosine biosynthesis protein QueC</fullName>
    </alternativeName>
</protein>
<name>K9P933_CYAGP</name>
<dbReference type="Gene3D" id="3.40.50.620">
    <property type="entry name" value="HUPs"/>
    <property type="match status" value="1"/>
</dbReference>
<dbReference type="OrthoDB" id="9789567at2"/>
<dbReference type="CDD" id="cd01995">
    <property type="entry name" value="QueC-like"/>
    <property type="match status" value="1"/>
</dbReference>
<comment type="catalytic activity">
    <reaction evidence="9 10">
        <text>7-carboxy-7-carbaguanine + NH4(+) + 2 ATP = 7-cyano-7-carbaguanine + 2 AMP + 2 diphosphate + 2 H(+)</text>
        <dbReference type="Rhea" id="RHEA:27982"/>
        <dbReference type="ChEBI" id="CHEBI:15378"/>
        <dbReference type="ChEBI" id="CHEBI:28938"/>
        <dbReference type="ChEBI" id="CHEBI:30616"/>
        <dbReference type="ChEBI" id="CHEBI:33019"/>
        <dbReference type="ChEBI" id="CHEBI:45075"/>
        <dbReference type="ChEBI" id="CHEBI:61036"/>
        <dbReference type="ChEBI" id="CHEBI:456215"/>
        <dbReference type="EC" id="6.3.4.20"/>
    </reaction>
</comment>
<feature type="binding site" evidence="10">
    <location>
        <begin position="46"/>
        <end position="56"/>
    </location>
    <ligand>
        <name>ATP</name>
        <dbReference type="ChEBI" id="CHEBI:30616"/>
    </ligand>
</feature>
<dbReference type="UniPathway" id="UPA00391"/>
<comment type="similarity">
    <text evidence="7 10">Belongs to the QueC family.</text>
</comment>
<evidence type="ECO:0000256" key="6">
    <source>
        <dbReference type="ARBA" id="ARBA00022840"/>
    </source>
</evidence>
<evidence type="ECO:0000256" key="1">
    <source>
        <dbReference type="ARBA" id="ARBA00005061"/>
    </source>
</evidence>
<dbReference type="EC" id="6.3.4.20" evidence="8 10"/>
<dbReference type="Pfam" id="PF06508">
    <property type="entry name" value="QueC"/>
    <property type="match status" value="1"/>
</dbReference>
<dbReference type="GO" id="GO:0016879">
    <property type="term" value="F:ligase activity, forming carbon-nitrogen bonds"/>
    <property type="evidence" value="ECO:0007669"/>
    <property type="project" value="UniProtKB-UniRule"/>
</dbReference>
<dbReference type="PANTHER" id="PTHR42914">
    <property type="entry name" value="7-CYANO-7-DEAZAGUANINE SYNTHASE"/>
    <property type="match status" value="1"/>
</dbReference>
<dbReference type="InterPro" id="IPR014729">
    <property type="entry name" value="Rossmann-like_a/b/a_fold"/>
</dbReference>
<keyword evidence="6 10" id="KW-0067">ATP-binding</keyword>
<dbReference type="HOGENOM" id="CLU_081854_1_1_3"/>
<feature type="binding site" evidence="10">
    <location>
        <position position="227"/>
    </location>
    <ligand>
        <name>Zn(2+)</name>
        <dbReference type="ChEBI" id="CHEBI:29105"/>
    </ligand>
</feature>
<evidence type="ECO:0000256" key="5">
    <source>
        <dbReference type="ARBA" id="ARBA00022833"/>
    </source>
</evidence>
<evidence type="ECO:0000256" key="10">
    <source>
        <dbReference type="HAMAP-Rule" id="MF_01633"/>
    </source>
</evidence>
<dbReference type="PATRIC" id="fig|292564.3.peg.2403"/>
<dbReference type="GO" id="GO:0008270">
    <property type="term" value="F:zinc ion binding"/>
    <property type="evidence" value="ECO:0007669"/>
    <property type="project" value="UniProtKB-UniRule"/>
</dbReference>
<dbReference type="HAMAP" id="MF_01633">
    <property type="entry name" value="QueC"/>
    <property type="match status" value="1"/>
</dbReference>
<keyword evidence="3 10" id="KW-0479">Metal-binding</keyword>
<keyword evidence="5 10" id="KW-0862">Zinc</keyword>
<comment type="cofactor">
    <cofactor evidence="10">
        <name>Zn(2+)</name>
        <dbReference type="ChEBI" id="CHEBI:29105"/>
    </cofactor>
    <text evidence="10">Binds 1 zinc ion per subunit.</text>
</comment>
<evidence type="ECO:0000256" key="4">
    <source>
        <dbReference type="ARBA" id="ARBA00022741"/>
    </source>
</evidence>
<feature type="binding site" evidence="10">
    <location>
        <position position="235"/>
    </location>
    <ligand>
        <name>Zn(2+)</name>
        <dbReference type="ChEBI" id="CHEBI:29105"/>
    </ligand>
</feature>